<dbReference type="SUPFAM" id="SSF49313">
    <property type="entry name" value="Cadherin-like"/>
    <property type="match status" value="1"/>
</dbReference>
<dbReference type="GO" id="GO:0016020">
    <property type="term" value="C:membrane"/>
    <property type="evidence" value="ECO:0007669"/>
    <property type="project" value="InterPro"/>
</dbReference>
<protein>
    <recommendedName>
        <fullName evidence="4">Dystroglycan-type cadherin-like domain-containing protein</fullName>
    </recommendedName>
</protein>
<dbReference type="AlphaFoldDB" id="A0A1G2HYX6"/>
<keyword evidence="1" id="KW-0472">Membrane</keyword>
<accession>A0A1G2HYX6</accession>
<evidence type="ECO:0000313" key="2">
    <source>
        <dbReference type="EMBL" id="OGZ67609.1"/>
    </source>
</evidence>
<feature type="transmembrane region" description="Helical" evidence="1">
    <location>
        <begin position="12"/>
        <end position="35"/>
    </location>
</feature>
<name>A0A1G2HYX6_9BACT</name>
<dbReference type="Gene3D" id="2.60.40.10">
    <property type="entry name" value="Immunoglobulins"/>
    <property type="match status" value="1"/>
</dbReference>
<keyword evidence="1" id="KW-1133">Transmembrane helix</keyword>
<reference evidence="2 3" key="1">
    <citation type="journal article" date="2016" name="Nat. Commun.">
        <title>Thousands of microbial genomes shed light on interconnected biogeochemical processes in an aquifer system.</title>
        <authorList>
            <person name="Anantharaman K."/>
            <person name="Brown C.T."/>
            <person name="Hug L.A."/>
            <person name="Sharon I."/>
            <person name="Castelle C.J."/>
            <person name="Probst A.J."/>
            <person name="Thomas B.C."/>
            <person name="Singh A."/>
            <person name="Wilkins M.J."/>
            <person name="Karaoz U."/>
            <person name="Brodie E.L."/>
            <person name="Williams K.H."/>
            <person name="Hubbard S.S."/>
            <person name="Banfield J.F."/>
        </authorList>
    </citation>
    <scope>NUCLEOTIDE SEQUENCE [LARGE SCALE GENOMIC DNA]</scope>
</reference>
<proteinExistence type="predicted"/>
<dbReference type="InterPro" id="IPR015919">
    <property type="entry name" value="Cadherin-like_sf"/>
</dbReference>
<dbReference type="GO" id="GO:0005509">
    <property type="term" value="F:calcium ion binding"/>
    <property type="evidence" value="ECO:0007669"/>
    <property type="project" value="InterPro"/>
</dbReference>
<evidence type="ECO:0000313" key="3">
    <source>
        <dbReference type="Proteomes" id="UP000176421"/>
    </source>
</evidence>
<sequence length="177" mass="19328">MVKFYISWEKYVAKVLFSVIIIFVFGFIFGHSMYFQFSETTDVVFAADVGYGGGGNSYCPTLPPEKSPKVNLSSTDQSVQLGSNVSFTIQTSNFNNPSYSITDSFSNTTIKNSNISSGGSFNWVPTENDVGIHNLIITVKDPCNTINLPIKITVVIPEPLPHPFVPKFPNTGVKGGI</sequence>
<gene>
    <name evidence="2" type="ORF">A3D35_02465</name>
</gene>
<keyword evidence="1" id="KW-0812">Transmembrane</keyword>
<organism evidence="2 3">
    <name type="scientific">Candidatus Staskawiczbacteria bacterium RIFCSPHIGHO2_02_FULL_34_9</name>
    <dbReference type="NCBI Taxonomy" id="1802206"/>
    <lineage>
        <taxon>Bacteria</taxon>
        <taxon>Candidatus Staskawicziibacteriota</taxon>
    </lineage>
</organism>
<dbReference type="EMBL" id="MHOS01000034">
    <property type="protein sequence ID" value="OGZ67609.1"/>
    <property type="molecule type" value="Genomic_DNA"/>
</dbReference>
<dbReference type="Proteomes" id="UP000176421">
    <property type="component" value="Unassembled WGS sequence"/>
</dbReference>
<comment type="caution">
    <text evidence="2">The sequence shown here is derived from an EMBL/GenBank/DDBJ whole genome shotgun (WGS) entry which is preliminary data.</text>
</comment>
<dbReference type="InterPro" id="IPR013783">
    <property type="entry name" value="Ig-like_fold"/>
</dbReference>
<dbReference type="STRING" id="1802206.A3D35_02465"/>
<evidence type="ECO:0008006" key="4">
    <source>
        <dbReference type="Google" id="ProtNLM"/>
    </source>
</evidence>
<evidence type="ECO:0000256" key="1">
    <source>
        <dbReference type="SAM" id="Phobius"/>
    </source>
</evidence>